<comment type="caution">
    <text evidence="1">The sequence shown here is derived from an EMBL/GenBank/DDBJ whole genome shotgun (WGS) entry which is preliminary data.</text>
</comment>
<reference evidence="1" key="1">
    <citation type="submission" date="2021-01" db="EMBL/GenBank/DDBJ databases">
        <authorList>
            <person name="Kaushik A."/>
        </authorList>
    </citation>
    <scope>NUCLEOTIDE SEQUENCE</scope>
    <source>
        <strain evidence="1">AG6-10EEA</strain>
    </source>
</reference>
<protein>
    <submittedName>
        <fullName evidence="1">Uncharacterized protein</fullName>
    </submittedName>
</protein>
<dbReference type="AlphaFoldDB" id="A0A8H3CU56"/>
<proteinExistence type="predicted"/>
<dbReference type="Proteomes" id="UP000663853">
    <property type="component" value="Unassembled WGS sequence"/>
</dbReference>
<evidence type="ECO:0000313" key="1">
    <source>
        <dbReference type="EMBL" id="CAE6496244.1"/>
    </source>
</evidence>
<name>A0A8H3CU56_9AGAM</name>
<evidence type="ECO:0000313" key="2">
    <source>
        <dbReference type="Proteomes" id="UP000663853"/>
    </source>
</evidence>
<gene>
    <name evidence="1" type="ORF">RDB_LOCUS106804</name>
</gene>
<accession>A0A8H3CU56</accession>
<organism evidence="1 2">
    <name type="scientific">Rhizoctonia solani</name>
    <dbReference type="NCBI Taxonomy" id="456999"/>
    <lineage>
        <taxon>Eukaryota</taxon>
        <taxon>Fungi</taxon>
        <taxon>Dikarya</taxon>
        <taxon>Basidiomycota</taxon>
        <taxon>Agaricomycotina</taxon>
        <taxon>Agaricomycetes</taxon>
        <taxon>Cantharellales</taxon>
        <taxon>Ceratobasidiaceae</taxon>
        <taxon>Rhizoctonia</taxon>
    </lineage>
</organism>
<feature type="non-terminal residue" evidence="1">
    <location>
        <position position="1"/>
    </location>
</feature>
<dbReference type="EMBL" id="CAJMXA010003451">
    <property type="protein sequence ID" value="CAE6496244.1"/>
    <property type="molecule type" value="Genomic_DNA"/>
</dbReference>
<dbReference type="OrthoDB" id="3217327at2759"/>
<sequence>GIARLACALPEEERDLIQATTNREKEFDQCWDELIKNAPYLLDLIMNCNDVDLVEMTPVSCFLDAPLGSSDQHDVSLLGGWDNCMLNSQNLRGSSLGQGEAIELLRSAVTSQNPTVDSAQVGLNSKLKMSWEGTPVVLQSVK</sequence>